<proteinExistence type="predicted"/>
<feature type="transmembrane region" description="Helical" evidence="1">
    <location>
        <begin position="204"/>
        <end position="222"/>
    </location>
</feature>
<feature type="transmembrane region" description="Helical" evidence="1">
    <location>
        <begin position="262"/>
        <end position="295"/>
    </location>
</feature>
<keyword evidence="1" id="KW-0472">Membrane</keyword>
<feature type="transmembrane region" description="Helical" evidence="1">
    <location>
        <begin position="228"/>
        <end position="250"/>
    </location>
</feature>
<feature type="transmembrane region" description="Helical" evidence="1">
    <location>
        <begin position="489"/>
        <end position="510"/>
    </location>
</feature>
<evidence type="ECO:0000313" key="2">
    <source>
        <dbReference type="EMBL" id="WYJ76574.1"/>
    </source>
</evidence>
<dbReference type="PANTHER" id="PTHR30175">
    <property type="entry name" value="PHOSPHOTRANSFERASE SYSTEM TRANSPORT PROTEIN"/>
    <property type="match status" value="1"/>
</dbReference>
<evidence type="ECO:0000313" key="3">
    <source>
        <dbReference type="Proteomes" id="UP000664701"/>
    </source>
</evidence>
<keyword evidence="3" id="KW-1185">Reference proteome</keyword>
<accession>A0ABZ2SL47</accession>
<sequence length="518" mass="53599">MKNLAVIGSSGGNLHSQGGANPSNIMDEIRTQANAAGIEVAYVQFILTSGSMDGISMDAKSQMFTQDEAGNLIASNEMRLAEINELAKESDEKLAQMILKDQIDGIMLMSCDPKGVNNKALTAAAEKKIPVAGTGGTSMADTASLGARIIAQSGTTGTTNRTRAVSAISAFSKEWKLKYSPVLRSGGVGSVPDSNVFKRISIRGIMMAAMPGFIAMALSLAISKLPGLSGVEIIFTTLVSFLPVIVAAIAAKQISGMDEVGIVAGIVAGALAVDGGIIGGMAVGIIAGILVYYISTFCFKNGVPGTTTNIAAGGLSGLLAGLVGMYALSPIALTIGNGIKDVIDWTLNFSPILAGAVAGGLIWFAIIGGVYHAAILPIVLLEMEATGFSFLGAIDIVCMVMVCAGIQLAYIIKPRNAGDRTTATANILINLIFGTFVESAYPFMFSSKKVFGGTILSATIAGTLVGIFNIRTTSYVPVFLAPFMSNDKLIQTIIVFVSAFVISCIVTLLANMGAKKES</sequence>
<dbReference type="PANTHER" id="PTHR30175:SF1">
    <property type="entry name" value="PTS SYSTEM ARBUTIN-, CELLOBIOSE-, AND SALICIN-SPECIFIC EIIBC COMPONENT-RELATED"/>
    <property type="match status" value="1"/>
</dbReference>
<protein>
    <recommendedName>
        <fullName evidence="4">PTS sugar transporter</fullName>
    </recommendedName>
</protein>
<evidence type="ECO:0008006" key="4">
    <source>
        <dbReference type="Google" id="ProtNLM"/>
    </source>
</evidence>
<evidence type="ECO:0000256" key="1">
    <source>
        <dbReference type="SAM" id="Phobius"/>
    </source>
</evidence>
<keyword evidence="1" id="KW-1133">Transmembrane helix</keyword>
<dbReference type="InterPro" id="IPR050558">
    <property type="entry name" value="PTS_Sugar-Specific_Components"/>
</dbReference>
<reference evidence="2 3" key="1">
    <citation type="submission" date="2024-03" db="EMBL/GenBank/DDBJ databases">
        <title>The Genome Sequence of Enterococcus sp. DIV2402.</title>
        <authorList>
            <consortium name="The Broad Institute Genomics Platform"/>
            <consortium name="The Broad Institute Microbial Omics Core"/>
            <consortium name="The Broad Institute Genomic Center for Infectious Diseases"/>
            <person name="Earl A."/>
            <person name="Manson A."/>
            <person name="Gilmore M."/>
            <person name="Schwartman J."/>
            <person name="Shea T."/>
            <person name="Abouelleil A."/>
            <person name="Cao P."/>
            <person name="Chapman S."/>
            <person name="Cusick C."/>
            <person name="Young S."/>
            <person name="Neafsey D."/>
            <person name="Nusbaum C."/>
            <person name="Birren B."/>
        </authorList>
    </citation>
    <scope>NUCLEOTIDE SEQUENCE [LARGE SCALE GENOMIC DNA]</scope>
    <source>
        <strain evidence="2 3">DIV2402</strain>
    </source>
</reference>
<name>A0ABZ2SL47_9ENTE</name>
<feature type="transmembrane region" description="Helical" evidence="1">
    <location>
        <begin position="351"/>
        <end position="375"/>
    </location>
</feature>
<dbReference type="EMBL" id="CP147251">
    <property type="protein sequence ID" value="WYJ76574.1"/>
    <property type="molecule type" value="Genomic_DNA"/>
</dbReference>
<dbReference type="RefSeq" id="WP_207941294.1">
    <property type="nucleotide sequence ID" value="NZ_CP147251.1"/>
</dbReference>
<feature type="transmembrane region" description="Helical" evidence="1">
    <location>
        <begin position="315"/>
        <end position="339"/>
    </location>
</feature>
<dbReference type="Proteomes" id="UP000664701">
    <property type="component" value="Chromosome"/>
</dbReference>
<feature type="transmembrane region" description="Helical" evidence="1">
    <location>
        <begin position="423"/>
        <end position="444"/>
    </location>
</feature>
<gene>
    <name evidence="2" type="ORF">DOK78_001207</name>
</gene>
<keyword evidence="1" id="KW-0812">Transmembrane</keyword>
<feature type="transmembrane region" description="Helical" evidence="1">
    <location>
        <begin position="450"/>
        <end position="468"/>
    </location>
</feature>
<feature type="transmembrane region" description="Helical" evidence="1">
    <location>
        <begin position="387"/>
        <end position="411"/>
    </location>
</feature>
<organism evidence="2 3">
    <name type="scientific">Candidatus Enterococcus lowellii</name>
    <dbReference type="NCBI Taxonomy" id="2230877"/>
    <lineage>
        <taxon>Bacteria</taxon>
        <taxon>Bacillati</taxon>
        <taxon>Bacillota</taxon>
        <taxon>Bacilli</taxon>
        <taxon>Lactobacillales</taxon>
        <taxon>Enterococcaceae</taxon>
        <taxon>Enterococcus</taxon>
    </lineage>
</organism>